<evidence type="ECO:0000313" key="2">
    <source>
        <dbReference type="Proteomes" id="UP000284220"/>
    </source>
</evidence>
<proteinExistence type="predicted"/>
<dbReference type="Proteomes" id="UP000284220">
    <property type="component" value="Unassembled WGS sequence"/>
</dbReference>
<dbReference type="RefSeq" id="WP_118197287.1">
    <property type="nucleotide sequence ID" value="NZ_QRHZ01000001.1"/>
</dbReference>
<name>A0A414SK50_9FIRM</name>
<sequence>MISFDVSNGGKLTLEQENHDGKIMVKRDGIECYSISPADMVMLLNLYRYTKANNIQNDFINPSGKNRE</sequence>
<accession>A0A414SK50</accession>
<dbReference type="AlphaFoldDB" id="A0A414SK50"/>
<reference evidence="1 2" key="1">
    <citation type="submission" date="2018-08" db="EMBL/GenBank/DDBJ databases">
        <title>A genome reference for cultivated species of the human gut microbiota.</title>
        <authorList>
            <person name="Zou Y."/>
            <person name="Xue W."/>
            <person name="Luo G."/>
        </authorList>
    </citation>
    <scope>NUCLEOTIDE SEQUENCE [LARGE SCALE GENOMIC DNA]</scope>
    <source>
        <strain evidence="1 2">AM22-9LB</strain>
    </source>
</reference>
<protein>
    <submittedName>
        <fullName evidence="1">Uncharacterized protein</fullName>
    </submittedName>
</protein>
<dbReference type="EMBL" id="QRHZ01000001">
    <property type="protein sequence ID" value="RHG19965.1"/>
    <property type="molecule type" value="Genomic_DNA"/>
</dbReference>
<organism evidence="1 2">
    <name type="scientific">Blautia obeum</name>
    <dbReference type="NCBI Taxonomy" id="40520"/>
    <lineage>
        <taxon>Bacteria</taxon>
        <taxon>Bacillati</taxon>
        <taxon>Bacillota</taxon>
        <taxon>Clostridia</taxon>
        <taxon>Lachnospirales</taxon>
        <taxon>Lachnospiraceae</taxon>
        <taxon>Blautia</taxon>
    </lineage>
</organism>
<gene>
    <name evidence="1" type="ORF">DW272_01820</name>
</gene>
<evidence type="ECO:0000313" key="1">
    <source>
        <dbReference type="EMBL" id="RHG19965.1"/>
    </source>
</evidence>
<comment type="caution">
    <text evidence="1">The sequence shown here is derived from an EMBL/GenBank/DDBJ whole genome shotgun (WGS) entry which is preliminary data.</text>
</comment>